<proteinExistence type="predicted"/>
<keyword evidence="3" id="KW-1185">Reference proteome</keyword>
<gene>
    <name evidence="1" type="ORF">POCTA_138.1.T0610039</name>
    <name evidence="2" type="ORF">POCTA_138.1.T0610041</name>
</gene>
<dbReference type="EMBL" id="CAJJDP010000060">
    <property type="protein sequence ID" value="CAD8172900.1"/>
    <property type="molecule type" value="Genomic_DNA"/>
</dbReference>
<protein>
    <submittedName>
        <fullName evidence="2">Uncharacterized protein</fullName>
    </submittedName>
</protein>
<evidence type="ECO:0000313" key="1">
    <source>
        <dbReference type="EMBL" id="CAD8172898.1"/>
    </source>
</evidence>
<dbReference type="OMA" id="SLFIRCE"/>
<dbReference type="Proteomes" id="UP000683925">
    <property type="component" value="Unassembled WGS sequence"/>
</dbReference>
<dbReference type="OrthoDB" id="288891at2759"/>
<comment type="caution">
    <text evidence="2">The sequence shown here is derived from an EMBL/GenBank/DDBJ whole genome shotgun (WGS) entry which is preliminary data.</text>
</comment>
<evidence type="ECO:0000313" key="3">
    <source>
        <dbReference type="Proteomes" id="UP000683925"/>
    </source>
</evidence>
<organism evidence="2 3">
    <name type="scientific">Paramecium octaurelia</name>
    <dbReference type="NCBI Taxonomy" id="43137"/>
    <lineage>
        <taxon>Eukaryota</taxon>
        <taxon>Sar</taxon>
        <taxon>Alveolata</taxon>
        <taxon>Ciliophora</taxon>
        <taxon>Intramacronucleata</taxon>
        <taxon>Oligohymenophorea</taxon>
        <taxon>Peniculida</taxon>
        <taxon>Parameciidae</taxon>
        <taxon>Paramecium</taxon>
    </lineage>
</organism>
<accession>A0A8S1V6C3</accession>
<reference evidence="2" key="1">
    <citation type="submission" date="2021-01" db="EMBL/GenBank/DDBJ databases">
        <authorList>
            <consortium name="Genoscope - CEA"/>
            <person name="William W."/>
        </authorList>
    </citation>
    <scope>NUCLEOTIDE SEQUENCE</scope>
</reference>
<dbReference type="AlphaFoldDB" id="A0A8S1V6C3"/>
<dbReference type="EMBL" id="CAJJDP010000060">
    <property type="protein sequence ID" value="CAD8172898.1"/>
    <property type="molecule type" value="Genomic_DNA"/>
</dbReference>
<name>A0A8S1V6C3_PAROT</name>
<sequence>MWRFTKSQIADFVHYRQQQLPDGYTQNEEMNIINHYCCSLLATLFKNEKNSQLTLISYAAVLFKRYYMIKTIFEQSGMHQMLLCCSYLGMKLNGLSQQSIAIQAQQLKRKPKHERFHHYGDEFYAKYEILIVQALGYDIDVKPIYPIIQSAIFIYQIKDLLEQSLYIRYEKKIEEYFLKSLQGFTIFTYKESEIAFAIVECSLQSIFSEILSPHISLSLGGIKPLKQLTFDKIKKYCQENKQNGTLIIEQIDQRDISIANHCQQIQEVVHLLQEIKDTSKEFEKNYERYKQQRQAVFSLPMSVEFLDVKKQVVYN</sequence>
<evidence type="ECO:0000313" key="2">
    <source>
        <dbReference type="EMBL" id="CAD8172900.1"/>
    </source>
</evidence>